<dbReference type="PROSITE" id="PS00232">
    <property type="entry name" value="CADHERIN_1"/>
    <property type="match status" value="1"/>
</dbReference>
<dbReference type="PRINTS" id="PR00205">
    <property type="entry name" value="CADHERIN"/>
</dbReference>
<dbReference type="GO" id="GO:0030057">
    <property type="term" value="C:desmosome"/>
    <property type="evidence" value="ECO:0007669"/>
    <property type="project" value="UniProtKB-SubCell"/>
</dbReference>
<evidence type="ECO:0000313" key="15">
    <source>
        <dbReference type="Ensembl" id="ENSVKKP00000009320.1"/>
    </source>
</evidence>
<protein>
    <submittedName>
        <fullName evidence="15">Desmoglein 2</fullName>
    </submittedName>
</protein>
<comment type="subcellular location">
    <subcellularLocation>
        <location evidence="2">Cell junction</location>
        <location evidence="2">Desmosome</location>
    </subcellularLocation>
    <subcellularLocation>
        <location evidence="1">Cell membrane</location>
    </subcellularLocation>
</comment>
<keyword evidence="9" id="KW-0965">Cell junction</keyword>
<name>A0A8D2J4B6_VARKO</name>
<dbReference type="GO" id="GO:0005509">
    <property type="term" value="F:calcium ion binding"/>
    <property type="evidence" value="ECO:0007669"/>
    <property type="project" value="UniProtKB-UniRule"/>
</dbReference>
<dbReference type="PANTHER" id="PTHR24025">
    <property type="entry name" value="DESMOGLEIN FAMILY MEMBER"/>
    <property type="match status" value="1"/>
</dbReference>
<evidence type="ECO:0000256" key="12">
    <source>
        <dbReference type="ARBA" id="ARBA00023180"/>
    </source>
</evidence>
<keyword evidence="7 13" id="KW-0106">Calcium</keyword>
<reference evidence="15" key="2">
    <citation type="submission" date="2025-09" db="UniProtKB">
        <authorList>
            <consortium name="Ensembl"/>
        </authorList>
    </citation>
    <scope>IDENTIFICATION</scope>
</reference>
<proteinExistence type="predicted"/>
<evidence type="ECO:0000256" key="5">
    <source>
        <dbReference type="ARBA" id="ARBA00022723"/>
    </source>
</evidence>
<dbReference type="FunFam" id="2.60.40.60:FF:000011">
    <property type="entry name" value="Cadherin 1"/>
    <property type="match status" value="1"/>
</dbReference>
<evidence type="ECO:0000313" key="16">
    <source>
        <dbReference type="Proteomes" id="UP000694545"/>
    </source>
</evidence>
<evidence type="ECO:0000256" key="6">
    <source>
        <dbReference type="ARBA" id="ARBA00022737"/>
    </source>
</evidence>
<evidence type="ECO:0000256" key="9">
    <source>
        <dbReference type="ARBA" id="ARBA00022949"/>
    </source>
</evidence>
<dbReference type="PANTHER" id="PTHR24025:SF1">
    <property type="entry name" value="DESMOGLEIN-2"/>
    <property type="match status" value="1"/>
</dbReference>
<evidence type="ECO:0000256" key="2">
    <source>
        <dbReference type="ARBA" id="ARBA00004568"/>
    </source>
</evidence>
<dbReference type="InterPro" id="IPR015919">
    <property type="entry name" value="Cadherin-like_sf"/>
</dbReference>
<dbReference type="InterPro" id="IPR020894">
    <property type="entry name" value="Cadherin_CS"/>
</dbReference>
<dbReference type="GO" id="GO:0007156">
    <property type="term" value="P:homophilic cell adhesion via plasma membrane adhesion molecules"/>
    <property type="evidence" value="ECO:0007669"/>
    <property type="project" value="InterPro"/>
</dbReference>
<dbReference type="SUPFAM" id="SSF49313">
    <property type="entry name" value="Cadherin-like"/>
    <property type="match status" value="2"/>
</dbReference>
<keyword evidence="8" id="KW-0130">Cell adhesion</keyword>
<dbReference type="InterPro" id="IPR002126">
    <property type="entry name" value="Cadherin-like_dom"/>
</dbReference>
<feature type="domain" description="Cadherin" evidence="14">
    <location>
        <begin position="181"/>
        <end position="252"/>
    </location>
</feature>
<reference evidence="15" key="1">
    <citation type="submission" date="2025-08" db="UniProtKB">
        <authorList>
            <consortium name="Ensembl"/>
        </authorList>
    </citation>
    <scope>IDENTIFICATION</scope>
</reference>
<keyword evidence="3" id="KW-1003">Cell membrane</keyword>
<dbReference type="AlphaFoldDB" id="A0A8D2J4B6"/>
<keyword evidence="4" id="KW-0812">Transmembrane</keyword>
<keyword evidence="16" id="KW-1185">Reference proteome</keyword>
<keyword evidence="11" id="KW-0472">Membrane</keyword>
<evidence type="ECO:0000256" key="8">
    <source>
        <dbReference type="ARBA" id="ARBA00022889"/>
    </source>
</evidence>
<keyword evidence="10" id="KW-1133">Transmembrane helix</keyword>
<evidence type="ECO:0000256" key="3">
    <source>
        <dbReference type="ARBA" id="ARBA00022475"/>
    </source>
</evidence>
<dbReference type="InterPro" id="IPR050971">
    <property type="entry name" value="Cadherin-domain_protein"/>
</dbReference>
<dbReference type="Gene3D" id="2.60.40.60">
    <property type="entry name" value="Cadherins"/>
    <property type="match status" value="2"/>
</dbReference>
<evidence type="ECO:0000256" key="11">
    <source>
        <dbReference type="ARBA" id="ARBA00023136"/>
    </source>
</evidence>
<dbReference type="FunFam" id="2.60.40.60:FF:000068">
    <property type="entry name" value="Desmoglein 1"/>
    <property type="match status" value="1"/>
</dbReference>
<evidence type="ECO:0000256" key="10">
    <source>
        <dbReference type="ARBA" id="ARBA00022989"/>
    </source>
</evidence>
<dbReference type="GO" id="GO:0005886">
    <property type="term" value="C:plasma membrane"/>
    <property type="evidence" value="ECO:0007669"/>
    <property type="project" value="UniProtKB-SubCell"/>
</dbReference>
<feature type="domain" description="Cadherin" evidence="14">
    <location>
        <begin position="93"/>
        <end position="180"/>
    </location>
</feature>
<sequence length="262" mass="29724">MKGWGKDNERECLTVFYILRTILSARKSINYYYSSLTDIYVARCQVLYAKLIKITAFNNQLFKKDHVIRQKREWIVPPAVIWEEIDNSNKNPIAKIQSDYEANMTITYAITGQGVTEPPYKLFVINGKTGELNITGIVDREKTPFLHLRGYAMNAQGVNVEKPLDLRIKVLDVNDNSPVFSQEVFSGSVEELCAAGTLVLRIIATDADEPNNLNSKIAYKIVSQQPSFPASIFQIHKETGEVHTTVFQLDREVSFSPLLVLF</sequence>
<evidence type="ECO:0000256" key="13">
    <source>
        <dbReference type="PROSITE-ProRule" id="PRU00043"/>
    </source>
</evidence>
<keyword evidence="6" id="KW-0677">Repeat</keyword>
<dbReference type="Proteomes" id="UP000694545">
    <property type="component" value="Unplaced"/>
</dbReference>
<dbReference type="CDD" id="cd11304">
    <property type="entry name" value="Cadherin_repeat"/>
    <property type="match status" value="2"/>
</dbReference>
<keyword evidence="5" id="KW-0479">Metal-binding</keyword>
<evidence type="ECO:0000256" key="1">
    <source>
        <dbReference type="ARBA" id="ARBA00004236"/>
    </source>
</evidence>
<dbReference type="SMART" id="SM00112">
    <property type="entry name" value="CA"/>
    <property type="match status" value="1"/>
</dbReference>
<keyword evidence="12" id="KW-0325">Glycoprotein</keyword>
<accession>A0A8D2J4B6</accession>
<dbReference type="Pfam" id="PF00028">
    <property type="entry name" value="Cadherin"/>
    <property type="match status" value="2"/>
</dbReference>
<evidence type="ECO:0000256" key="7">
    <source>
        <dbReference type="ARBA" id="ARBA00022837"/>
    </source>
</evidence>
<evidence type="ECO:0000256" key="4">
    <source>
        <dbReference type="ARBA" id="ARBA00022692"/>
    </source>
</evidence>
<organism evidence="15 16">
    <name type="scientific">Varanus komodoensis</name>
    <name type="common">Komodo dragon</name>
    <dbReference type="NCBI Taxonomy" id="61221"/>
    <lineage>
        <taxon>Eukaryota</taxon>
        <taxon>Metazoa</taxon>
        <taxon>Chordata</taxon>
        <taxon>Craniata</taxon>
        <taxon>Vertebrata</taxon>
        <taxon>Euteleostomi</taxon>
        <taxon>Lepidosauria</taxon>
        <taxon>Squamata</taxon>
        <taxon>Bifurcata</taxon>
        <taxon>Unidentata</taxon>
        <taxon>Episquamata</taxon>
        <taxon>Toxicofera</taxon>
        <taxon>Anguimorpha</taxon>
        <taxon>Paleoanguimorpha</taxon>
        <taxon>Varanoidea</taxon>
        <taxon>Varanidae</taxon>
        <taxon>Varanus</taxon>
    </lineage>
</organism>
<dbReference type="Ensembl" id="ENSVKKT00000009554.1">
    <property type="protein sequence ID" value="ENSVKKP00000009320.1"/>
    <property type="gene ID" value="ENSVKKG00000006601.1"/>
</dbReference>
<dbReference type="PROSITE" id="PS50268">
    <property type="entry name" value="CADHERIN_2"/>
    <property type="match status" value="2"/>
</dbReference>
<evidence type="ECO:0000259" key="14">
    <source>
        <dbReference type="PROSITE" id="PS50268"/>
    </source>
</evidence>